<dbReference type="GO" id="GO:0006893">
    <property type="term" value="P:Golgi to plasma membrane transport"/>
    <property type="evidence" value="ECO:0007669"/>
    <property type="project" value="TreeGrafter"/>
</dbReference>
<dbReference type="InterPro" id="IPR015943">
    <property type="entry name" value="WD40/YVTN_repeat-like_dom_sf"/>
</dbReference>
<dbReference type="PANTHER" id="PTHR10241">
    <property type="entry name" value="LETHAL 2 GIANT LARVAE PROTEIN"/>
    <property type="match status" value="1"/>
</dbReference>
<dbReference type="Gene3D" id="2.130.10.10">
    <property type="entry name" value="YVTN repeat-like/Quinoprotein amine dehydrogenase"/>
    <property type="match status" value="2"/>
</dbReference>
<dbReference type="InterPro" id="IPR001680">
    <property type="entry name" value="WD40_rpt"/>
</dbReference>
<dbReference type="Pfam" id="PF08596">
    <property type="entry name" value="Lgl_C"/>
    <property type="match status" value="1"/>
</dbReference>
<dbReference type="GO" id="GO:0005096">
    <property type="term" value="F:GTPase activator activity"/>
    <property type="evidence" value="ECO:0007669"/>
    <property type="project" value="TreeGrafter"/>
</dbReference>
<dbReference type="InterPro" id="IPR013905">
    <property type="entry name" value="Lgl_C_dom"/>
</dbReference>
<organism evidence="4 5">
    <name type="scientific">Aristolochia fimbriata</name>
    <name type="common">White veined hardy Dutchman's pipe vine</name>
    <dbReference type="NCBI Taxonomy" id="158543"/>
    <lineage>
        <taxon>Eukaryota</taxon>
        <taxon>Viridiplantae</taxon>
        <taxon>Streptophyta</taxon>
        <taxon>Embryophyta</taxon>
        <taxon>Tracheophyta</taxon>
        <taxon>Spermatophyta</taxon>
        <taxon>Magnoliopsida</taxon>
        <taxon>Magnoliidae</taxon>
        <taxon>Piperales</taxon>
        <taxon>Aristolochiaceae</taxon>
        <taxon>Aristolochia</taxon>
    </lineage>
</organism>
<evidence type="ECO:0000313" key="5">
    <source>
        <dbReference type="Proteomes" id="UP000825729"/>
    </source>
</evidence>
<dbReference type="GO" id="GO:0005737">
    <property type="term" value="C:cytoplasm"/>
    <property type="evidence" value="ECO:0007669"/>
    <property type="project" value="TreeGrafter"/>
</dbReference>
<dbReference type="EMBL" id="JAINDJ010000007">
    <property type="protein sequence ID" value="KAG9442957.1"/>
    <property type="molecule type" value="Genomic_DNA"/>
</dbReference>
<evidence type="ECO:0000259" key="3">
    <source>
        <dbReference type="Pfam" id="PF08596"/>
    </source>
</evidence>
<gene>
    <name evidence="4" type="ORF">H6P81_018811</name>
</gene>
<dbReference type="CDD" id="cd15873">
    <property type="entry name" value="R-SNARE_STXBP5_6"/>
    <property type="match status" value="1"/>
</dbReference>
<sequence>MFVKKLVDMATKKPASSLSSLRADDVDPRLVFHYGIPAGSSTLAYDPIQKILAISTKDGRIKLFGRDNTQTLLESSESVSSKILQFLDNRGILLNVNVLNHIEVWDIENKQLAHIYDYKDEITSFMVMQRCSFVYVGNASGNVSVLRLDQEPLHLVNMQYHIPSSASHVSTTEDTKDSAIISILLQPLGESRRVLLIFRDGLIVLWGIQESKVLFSTGGNSTLSLGQEPRKVTSACWACQSGSKVVVGYNSGEIFIWSIPLSSVKDEEDVYTSQNIPISKLNLGYKMDKIPIILLRWVYGDGRSSRLYVNGTSKDGYSNLFQIVLLQESTESRTIKLVIPLPEHCADMRIVSSGEIKQQTQDFLLLLLESGNLCAFDDSDIEKYLLQSQQSKAPSNPSHVMVKIPFIHSSITVAKYFTDNSLQSTNMDETHPPGKAFPSLVPIYTKEKIGGSSIRIEGFTKIRNVYITGHIDGSINVWDISSPFLVLLLSIRDQDEHSLSGVPVTALYFDISSRILISGDQHGMVRIFTFKPEQASTKQGCSSNIHDIKHIKVIGVVTSIHMNSIAGNLVIGSDEGSVSIIDVKGPTILSQRHFSSELYTGAIQFEHCSSSGSQQSILLVALKDSSVLALDGDTGNPLSTCGVRCKKPAKALFMALLDKLDTSGHGYHVSSPRANQGQMGKETISKQSLVLVCSEKAVHLYSLTYLVQGIKKVHNKKKFQGTCWWASTFSSPSGIGLILLFTSGKIEARSIPDLSLLKETSLRGLTVPYSKSSPTSDLSFCCSSEGELILVNKEQEIFFISILYRKDIYRNLESLKLIYKDSIPVHNEATSTTPSSKEKKKGLFGSVIKDMKGNKTKHCLDTEVQDSEASIAELPVIFSTANFPLGAGRIEELNVDKNDPELNIDDIDLDDVCEKPKGRSMSSINKQKLSGKFQAFKGKLNAGKLKHKETSVEEQRDEKNIDALDEIKKKYGYSSSSESTTMRVAESKLAENLRKLQSIGTRTAAMQNTAQSFSAAAKDLLQTLQREKKGS</sequence>
<evidence type="ECO:0000256" key="1">
    <source>
        <dbReference type="ARBA" id="ARBA00008070"/>
    </source>
</evidence>
<dbReference type="SUPFAM" id="SSF50978">
    <property type="entry name" value="WD40 repeat-like"/>
    <property type="match status" value="2"/>
</dbReference>
<dbReference type="InterPro" id="IPR036322">
    <property type="entry name" value="WD40_repeat_dom_sf"/>
</dbReference>
<dbReference type="GO" id="GO:0005886">
    <property type="term" value="C:plasma membrane"/>
    <property type="evidence" value="ECO:0007669"/>
    <property type="project" value="TreeGrafter"/>
</dbReference>
<dbReference type="GO" id="GO:0006887">
    <property type="term" value="P:exocytosis"/>
    <property type="evidence" value="ECO:0007669"/>
    <property type="project" value="UniProtKB-KW"/>
</dbReference>
<feature type="domain" description="Lethal giant larvae (Lgl)-like C-terminal" evidence="3">
    <location>
        <begin position="681"/>
        <end position="821"/>
    </location>
</feature>
<keyword evidence="5" id="KW-1185">Reference proteome</keyword>
<dbReference type="GO" id="GO:0045159">
    <property type="term" value="F:myosin II binding"/>
    <property type="evidence" value="ECO:0007669"/>
    <property type="project" value="TreeGrafter"/>
</dbReference>
<dbReference type="PANTHER" id="PTHR10241:SF27">
    <property type="entry name" value="TRANSDUCIN_WD40 REPEAT-LIKE SUPERFAMILY PROTEIN"/>
    <property type="match status" value="1"/>
</dbReference>
<evidence type="ECO:0000313" key="4">
    <source>
        <dbReference type="EMBL" id="KAG9442957.1"/>
    </source>
</evidence>
<proteinExistence type="inferred from homology"/>
<dbReference type="Proteomes" id="UP000825729">
    <property type="component" value="Unassembled WGS sequence"/>
</dbReference>
<reference evidence="4 5" key="1">
    <citation type="submission" date="2021-07" db="EMBL/GenBank/DDBJ databases">
        <title>The Aristolochia fimbriata genome: insights into angiosperm evolution, floral development and chemical biosynthesis.</title>
        <authorList>
            <person name="Jiao Y."/>
        </authorList>
    </citation>
    <scope>NUCLEOTIDE SEQUENCE [LARGE SCALE GENOMIC DNA]</scope>
    <source>
        <strain evidence="4">IBCAS-2021</strain>
        <tissue evidence="4">Leaf</tissue>
    </source>
</reference>
<protein>
    <recommendedName>
        <fullName evidence="3">Lethal giant larvae (Lgl)-like C-terminal domain-containing protein</fullName>
    </recommendedName>
</protein>
<name>A0AAV7E2B4_ARIFI</name>
<comment type="similarity">
    <text evidence="1">Belongs to the WD repeat L(2)GL family.</text>
</comment>
<dbReference type="AlphaFoldDB" id="A0AAV7E2B4"/>
<dbReference type="SMART" id="SM00320">
    <property type="entry name" value="WD40"/>
    <property type="match status" value="6"/>
</dbReference>
<accession>A0AAV7E2B4</accession>
<evidence type="ECO:0000256" key="2">
    <source>
        <dbReference type="ARBA" id="ARBA00022483"/>
    </source>
</evidence>
<comment type="caution">
    <text evidence="4">The sequence shown here is derived from an EMBL/GenBank/DDBJ whole genome shotgun (WGS) entry which is preliminary data.</text>
</comment>
<keyword evidence="2" id="KW-0268">Exocytosis</keyword>
<dbReference type="GO" id="GO:0019905">
    <property type="term" value="F:syntaxin binding"/>
    <property type="evidence" value="ECO:0007669"/>
    <property type="project" value="TreeGrafter"/>
</dbReference>